<evidence type="ECO:0000259" key="3">
    <source>
        <dbReference type="Pfam" id="PF07995"/>
    </source>
</evidence>
<dbReference type="InterPro" id="IPR011041">
    <property type="entry name" value="Quinoprot_gluc/sorb_DH_b-prop"/>
</dbReference>
<dbReference type="AlphaFoldDB" id="A0AAU7CCG7"/>
<dbReference type="InterPro" id="IPR012938">
    <property type="entry name" value="Glc/Sorbosone_DH"/>
</dbReference>
<protein>
    <submittedName>
        <fullName evidence="4">PQQ-dependent sugar dehydrogenase</fullName>
    </submittedName>
</protein>
<dbReference type="InterPro" id="IPR011042">
    <property type="entry name" value="6-blade_b-propeller_TolB-like"/>
</dbReference>
<evidence type="ECO:0000256" key="2">
    <source>
        <dbReference type="SAM" id="SignalP"/>
    </source>
</evidence>
<proteinExistence type="predicted"/>
<feature type="chain" id="PRO_5043862514" evidence="2">
    <location>
        <begin position="21"/>
        <end position="740"/>
    </location>
</feature>
<evidence type="ECO:0000256" key="1">
    <source>
        <dbReference type="SAM" id="MobiDB-lite"/>
    </source>
</evidence>
<feature type="compositionally biased region" description="Basic and acidic residues" evidence="1">
    <location>
        <begin position="21"/>
        <end position="37"/>
    </location>
</feature>
<feature type="signal peptide" evidence="2">
    <location>
        <begin position="1"/>
        <end position="20"/>
    </location>
</feature>
<feature type="region of interest" description="Disordered" evidence="1">
    <location>
        <begin position="302"/>
        <end position="327"/>
    </location>
</feature>
<accession>A0AAU7CCG7</accession>
<evidence type="ECO:0000313" key="4">
    <source>
        <dbReference type="EMBL" id="XBH02861.1"/>
    </source>
</evidence>
<gene>
    <name evidence="4" type="ORF">V5E97_31795</name>
</gene>
<dbReference type="SUPFAM" id="SSF50952">
    <property type="entry name" value="Soluble quinoprotein glucose dehydrogenase"/>
    <property type="match status" value="1"/>
</dbReference>
<dbReference type="Pfam" id="PF07995">
    <property type="entry name" value="GSDH"/>
    <property type="match status" value="1"/>
</dbReference>
<dbReference type="RefSeq" id="WP_406695602.1">
    <property type="nucleotide sequence ID" value="NZ_CP155447.1"/>
</dbReference>
<reference evidence="4" key="1">
    <citation type="submission" date="2024-05" db="EMBL/GenBank/DDBJ databases">
        <title>Planctomycetes of the genus Singulisphaera possess chitinolytic capabilities.</title>
        <authorList>
            <person name="Ivanova A."/>
        </authorList>
    </citation>
    <scope>NUCLEOTIDE SEQUENCE</scope>
    <source>
        <strain evidence="4">Ch08T</strain>
    </source>
</reference>
<dbReference type="EMBL" id="CP155447">
    <property type="protein sequence ID" value="XBH02861.1"/>
    <property type="molecule type" value="Genomic_DNA"/>
</dbReference>
<organism evidence="4">
    <name type="scientific">Singulisphaera sp. Ch08</name>
    <dbReference type="NCBI Taxonomy" id="3120278"/>
    <lineage>
        <taxon>Bacteria</taxon>
        <taxon>Pseudomonadati</taxon>
        <taxon>Planctomycetota</taxon>
        <taxon>Planctomycetia</taxon>
        <taxon>Isosphaerales</taxon>
        <taxon>Isosphaeraceae</taxon>
        <taxon>Singulisphaera</taxon>
    </lineage>
</organism>
<keyword evidence="2" id="KW-0732">Signal</keyword>
<sequence length="740" mass="82211">MWSLRVLAPILLLVPSTAPADDHPADKEPFGQERRIPWNDSRVVGSPEPPSPYKVVRAFPKLTVKQPLTLTPEPGTNRLFILQHLEYWAGPGRLLAVRDDQDAAETETLLDLDGLAIGLAFHPDYEHNGYLYIGLNGPMRGPKKTTQVVRYQCDLRPPYRIDPASKQLIIEWPSNGHDGGDLAFANDGTLFVSSGDGSSDSDANLTGQKLDDLQGAVLRIDVDHPDPGRNYGVPKDNPFVDRPGARPELWAYGLRNPWRLSYDRESGQLWVGNNGQDLWEQVYLIQKGANYGWSLSEGSHVFHSQRQPGPDPISLPTAEHHHSEARSLTGGRVFRSPRLPELVGAYLYGDWSTGRVWGIKHDGTKAAWHRELVDTPFNITGFGTDHAGELYVIDQGTGFYRLEPTTEADRPSQPFPTRLSETGLFASVAEHKPHPATLRYEVNAPQWADGATMERFAALPGLERVEQKPQPNAGGSWTLPNGSVLVQTLGLDLGDDAGKTARRRIETRLLARQQGEWIGYSYRWNAEQTDAELVPASGAAEEFEVVDPTEPGGRREQTWRFPARAECLVCHSRAAGFALGFTPLQLDRDRDYGGITDNQLRTFEHIGVFQGPLPQRRDDRPRLVNPYEAQGSLEARVKSYLHVNCATCHVKEGGGNARMELGLTTPLGRMGLLDEVPLHNRFDITDARLIAPHSPERSVLYQRITLRGNGQMPPLVSSEVDRKAVELIADWIRGLPPAGR</sequence>
<feature type="region of interest" description="Disordered" evidence="1">
    <location>
        <begin position="21"/>
        <end position="49"/>
    </location>
</feature>
<dbReference type="PANTHER" id="PTHR19328:SF75">
    <property type="entry name" value="ALDOSE SUGAR DEHYDROGENASE YLII"/>
    <property type="match status" value="1"/>
</dbReference>
<feature type="domain" description="Glucose/Sorbosone dehydrogenase" evidence="3">
    <location>
        <begin position="114"/>
        <end position="394"/>
    </location>
</feature>
<dbReference type="Gene3D" id="2.120.10.30">
    <property type="entry name" value="TolB, C-terminal domain"/>
    <property type="match status" value="1"/>
</dbReference>
<dbReference type="PANTHER" id="PTHR19328">
    <property type="entry name" value="HEDGEHOG-INTERACTING PROTEIN"/>
    <property type="match status" value="1"/>
</dbReference>
<name>A0AAU7CCG7_9BACT</name>